<dbReference type="EMBL" id="JAUJYO010000015">
    <property type="protein sequence ID" value="KAK1296209.1"/>
    <property type="molecule type" value="Genomic_DNA"/>
</dbReference>
<accession>A0AAV9D661</accession>
<protein>
    <recommendedName>
        <fullName evidence="7">WEB family protein</fullName>
    </recommendedName>
</protein>
<dbReference type="PANTHER" id="PTHR32054:SF17">
    <property type="entry name" value="EXPRESSED PROTEIN"/>
    <property type="match status" value="1"/>
</dbReference>
<reference evidence="5" key="1">
    <citation type="journal article" date="2023" name="Nat. Commun.">
        <title>Diploid and tetraploid genomes of Acorus and the evolution of monocots.</title>
        <authorList>
            <person name="Ma L."/>
            <person name="Liu K.W."/>
            <person name="Li Z."/>
            <person name="Hsiao Y.Y."/>
            <person name="Qi Y."/>
            <person name="Fu T."/>
            <person name="Tang G.D."/>
            <person name="Zhang D."/>
            <person name="Sun W.H."/>
            <person name="Liu D.K."/>
            <person name="Li Y."/>
            <person name="Chen G.Z."/>
            <person name="Liu X.D."/>
            <person name="Liao X.Y."/>
            <person name="Jiang Y.T."/>
            <person name="Yu X."/>
            <person name="Hao Y."/>
            <person name="Huang J."/>
            <person name="Zhao X.W."/>
            <person name="Ke S."/>
            <person name="Chen Y.Y."/>
            <person name="Wu W.L."/>
            <person name="Hsu J.L."/>
            <person name="Lin Y.F."/>
            <person name="Huang M.D."/>
            <person name="Li C.Y."/>
            <person name="Huang L."/>
            <person name="Wang Z.W."/>
            <person name="Zhao X."/>
            <person name="Zhong W.Y."/>
            <person name="Peng D.H."/>
            <person name="Ahmad S."/>
            <person name="Lan S."/>
            <person name="Zhang J.S."/>
            <person name="Tsai W.C."/>
            <person name="Van de Peer Y."/>
            <person name="Liu Z.J."/>
        </authorList>
    </citation>
    <scope>NUCLEOTIDE SEQUENCE</scope>
    <source>
        <strain evidence="5">CP</strain>
    </source>
</reference>
<evidence type="ECO:0000313" key="6">
    <source>
        <dbReference type="Proteomes" id="UP001180020"/>
    </source>
</evidence>
<feature type="region of interest" description="Disordered" evidence="4">
    <location>
        <begin position="605"/>
        <end position="625"/>
    </location>
</feature>
<evidence type="ECO:0000256" key="2">
    <source>
        <dbReference type="ARBA" id="ARBA00023054"/>
    </source>
</evidence>
<dbReference type="GO" id="GO:0009904">
    <property type="term" value="P:chloroplast accumulation movement"/>
    <property type="evidence" value="ECO:0007669"/>
    <property type="project" value="TreeGrafter"/>
</dbReference>
<dbReference type="Pfam" id="PF05701">
    <property type="entry name" value="WEMBL"/>
    <property type="match status" value="1"/>
</dbReference>
<dbReference type="GO" id="GO:0005829">
    <property type="term" value="C:cytosol"/>
    <property type="evidence" value="ECO:0007669"/>
    <property type="project" value="TreeGrafter"/>
</dbReference>
<dbReference type="Proteomes" id="UP001180020">
    <property type="component" value="Unassembled WGS sequence"/>
</dbReference>
<evidence type="ECO:0000313" key="5">
    <source>
        <dbReference type="EMBL" id="KAK1296209.1"/>
    </source>
</evidence>
<gene>
    <name evidence="5" type="ORF">QJS10_CPB15g01336</name>
</gene>
<evidence type="ECO:0000256" key="4">
    <source>
        <dbReference type="SAM" id="MobiDB-lite"/>
    </source>
</evidence>
<evidence type="ECO:0008006" key="7">
    <source>
        <dbReference type="Google" id="ProtNLM"/>
    </source>
</evidence>
<feature type="coiled-coil region" evidence="3">
    <location>
        <begin position="321"/>
        <end position="470"/>
    </location>
</feature>
<feature type="coiled-coil region" evidence="3">
    <location>
        <begin position="84"/>
        <end position="111"/>
    </location>
</feature>
<comment type="caution">
    <text evidence="5">The sequence shown here is derived from an EMBL/GenBank/DDBJ whole genome shotgun (WGS) entry which is preliminary data.</text>
</comment>
<dbReference type="PANTHER" id="PTHR32054">
    <property type="entry name" value="HEAVY CHAIN, PUTATIVE, EXPRESSED-RELATED-RELATED"/>
    <property type="match status" value="1"/>
</dbReference>
<dbReference type="AlphaFoldDB" id="A0AAV9D661"/>
<dbReference type="GO" id="GO:0009903">
    <property type="term" value="P:chloroplast avoidance movement"/>
    <property type="evidence" value="ECO:0007669"/>
    <property type="project" value="TreeGrafter"/>
</dbReference>
<proteinExistence type="inferred from homology"/>
<evidence type="ECO:0000256" key="3">
    <source>
        <dbReference type="SAM" id="Coils"/>
    </source>
</evidence>
<keyword evidence="2 3" id="KW-0175">Coiled coil</keyword>
<feature type="coiled-coil region" evidence="3">
    <location>
        <begin position="550"/>
        <end position="584"/>
    </location>
</feature>
<evidence type="ECO:0000256" key="1">
    <source>
        <dbReference type="ARBA" id="ARBA00005485"/>
    </source>
</evidence>
<organism evidence="5 6">
    <name type="scientific">Acorus calamus</name>
    <name type="common">Sweet flag</name>
    <dbReference type="NCBI Taxonomy" id="4465"/>
    <lineage>
        <taxon>Eukaryota</taxon>
        <taxon>Viridiplantae</taxon>
        <taxon>Streptophyta</taxon>
        <taxon>Embryophyta</taxon>
        <taxon>Tracheophyta</taxon>
        <taxon>Spermatophyta</taxon>
        <taxon>Magnoliopsida</taxon>
        <taxon>Liliopsida</taxon>
        <taxon>Acoraceae</taxon>
        <taxon>Acorus</taxon>
    </lineage>
</organism>
<comment type="similarity">
    <text evidence="1">Belongs to the WEB family.</text>
</comment>
<keyword evidence="6" id="KW-1185">Reference proteome</keyword>
<sequence>MLRSYSSFDPRFLRSFNSESPLFHPRFSEHLLISTQVASVPLHLPWEKKMGEIDTKPIESVQAALSLFGEKYDQRKYRLANSEETKKEKELDILQKDLANYKVQCEIKESAHKQALLELDVCHKTIEDISSQLIFAKFDRDRYIEECREAHTRIAQLDAENKEISGQLSGSKDDDHMLLVSDELKSNKSELFQLKAEVGAAKELKVAFTGEAELTKFAAQMEEKNNEELLKHVSELNDAVLSSKFEAIESEKKKSSFFMEMGSEINNATAAALQAQEQLDEMRERLNTRKYLENWMASQSLFINSLQLEVKQANESRIISVKAASEAMEKLNRIKLEMEQMEVINSERLIYTETVLAQLTQSEEELRNANGEVDKLNHQINLITKDMKMLKGELDEVRERELESQVELAMLKSELHKQKSKVAAAEAAEARVMSTKTGLYLAVQRLAVEAEEAKNEIKKLKPLAKDAEADLKTENYPKNIISTHDLETETYQVVETKMDNEEEGDNSSNLSSFHSCITISTEEYNSLKRNAEGSDNVMDSLPEVSSHPAESELRYELDKLKDELENAKVEIRTLKSLLEEAVRRAELSDKAKLAVEDQLRKWRHMKQRTRTASGAHQGETTHDRRNLSAHIEPLMSRPQGKVASFRIESGTAMYNGIPSHYVPLSKVLNMKF</sequence>
<reference evidence="5" key="2">
    <citation type="submission" date="2023-06" db="EMBL/GenBank/DDBJ databases">
        <authorList>
            <person name="Ma L."/>
            <person name="Liu K.-W."/>
            <person name="Li Z."/>
            <person name="Hsiao Y.-Y."/>
            <person name="Qi Y."/>
            <person name="Fu T."/>
            <person name="Tang G."/>
            <person name="Zhang D."/>
            <person name="Sun W.-H."/>
            <person name="Liu D.-K."/>
            <person name="Li Y."/>
            <person name="Chen G.-Z."/>
            <person name="Liu X.-D."/>
            <person name="Liao X.-Y."/>
            <person name="Jiang Y.-T."/>
            <person name="Yu X."/>
            <person name="Hao Y."/>
            <person name="Huang J."/>
            <person name="Zhao X.-W."/>
            <person name="Ke S."/>
            <person name="Chen Y.-Y."/>
            <person name="Wu W.-L."/>
            <person name="Hsu J.-L."/>
            <person name="Lin Y.-F."/>
            <person name="Huang M.-D."/>
            <person name="Li C.-Y."/>
            <person name="Huang L."/>
            <person name="Wang Z.-W."/>
            <person name="Zhao X."/>
            <person name="Zhong W.-Y."/>
            <person name="Peng D.-H."/>
            <person name="Ahmad S."/>
            <person name="Lan S."/>
            <person name="Zhang J.-S."/>
            <person name="Tsai W.-C."/>
            <person name="Van De Peer Y."/>
            <person name="Liu Z.-J."/>
        </authorList>
    </citation>
    <scope>NUCLEOTIDE SEQUENCE</scope>
    <source>
        <strain evidence="5">CP</strain>
        <tissue evidence="5">Leaves</tissue>
    </source>
</reference>
<name>A0AAV9D661_ACOCL</name>
<dbReference type="InterPro" id="IPR008545">
    <property type="entry name" value="Web"/>
</dbReference>